<comment type="similarity">
    <text evidence="1">Belongs to the bacterial sugar transferase family.</text>
</comment>
<gene>
    <name evidence="3" type="ORF">OTJ99_002416</name>
</gene>
<evidence type="ECO:0000313" key="4">
    <source>
        <dbReference type="Proteomes" id="UP001164745"/>
    </source>
</evidence>
<evidence type="ECO:0000256" key="1">
    <source>
        <dbReference type="ARBA" id="ARBA00006464"/>
    </source>
</evidence>
<reference evidence="3" key="1">
    <citation type="submission" date="2022-12" db="EMBL/GenBank/DDBJ databases">
        <authorList>
            <person name="Bing R.G."/>
            <person name="Willard D.J."/>
            <person name="Manesh M.J.H."/>
            <person name="Laemthong T."/>
            <person name="Crosby J.R."/>
            <person name="Kelly R.M."/>
        </authorList>
    </citation>
    <scope>NUCLEOTIDE SEQUENCE</scope>
    <source>
        <strain evidence="3">DSM 8991</strain>
    </source>
</reference>
<name>A0ABY7BIU3_9FIRM</name>
<dbReference type="GO" id="GO:0016740">
    <property type="term" value="F:transferase activity"/>
    <property type="evidence" value="ECO:0007669"/>
    <property type="project" value="UniProtKB-KW"/>
</dbReference>
<dbReference type="Proteomes" id="UP001164745">
    <property type="component" value="Chromosome"/>
</dbReference>
<dbReference type="Pfam" id="PF02397">
    <property type="entry name" value="Bac_transf"/>
    <property type="match status" value="1"/>
</dbReference>
<proteinExistence type="inferred from homology"/>
<dbReference type="PANTHER" id="PTHR30576">
    <property type="entry name" value="COLANIC BIOSYNTHESIS UDP-GLUCOSE LIPID CARRIER TRANSFERASE"/>
    <property type="match status" value="1"/>
</dbReference>
<organism evidence="3 4">
    <name type="scientific">Caldicellulosiruptor naganoensis</name>
    <dbReference type="NCBI Taxonomy" id="29324"/>
    <lineage>
        <taxon>Bacteria</taxon>
        <taxon>Bacillati</taxon>
        <taxon>Bacillota</taxon>
        <taxon>Bacillota incertae sedis</taxon>
        <taxon>Caldicellulosiruptorales</taxon>
        <taxon>Caldicellulosiruptoraceae</taxon>
        <taxon>Caldicellulosiruptor</taxon>
    </lineage>
</organism>
<keyword evidence="3" id="KW-0808">Transferase</keyword>
<sequence>MKHLVCPGITGWAQIYGLRGDTLIEERIKYDIWYMENWSFWLDIKIILATIFGGKFMENAY</sequence>
<keyword evidence="4" id="KW-1185">Reference proteome</keyword>
<evidence type="ECO:0000259" key="2">
    <source>
        <dbReference type="Pfam" id="PF02397"/>
    </source>
</evidence>
<dbReference type="EMBL" id="CP113864">
    <property type="protein sequence ID" value="WAM32757.1"/>
    <property type="molecule type" value="Genomic_DNA"/>
</dbReference>
<evidence type="ECO:0000313" key="3">
    <source>
        <dbReference type="EMBL" id="WAM32757.1"/>
    </source>
</evidence>
<dbReference type="PANTHER" id="PTHR30576:SF0">
    <property type="entry name" value="UNDECAPRENYL-PHOSPHATE N-ACETYLGALACTOSAMINYL 1-PHOSPHATE TRANSFERASE-RELATED"/>
    <property type="match status" value="1"/>
</dbReference>
<feature type="domain" description="Bacterial sugar transferase" evidence="2">
    <location>
        <begin position="2"/>
        <end position="52"/>
    </location>
</feature>
<dbReference type="InterPro" id="IPR003362">
    <property type="entry name" value="Bact_transf"/>
</dbReference>
<accession>A0ABY7BIU3</accession>
<protein>
    <submittedName>
        <fullName evidence="3">Sugar transferase</fullName>
    </submittedName>
</protein>